<feature type="non-terminal residue" evidence="2">
    <location>
        <position position="982"/>
    </location>
</feature>
<proteinExistence type="predicted"/>
<dbReference type="SMART" id="SM00256">
    <property type="entry name" value="FBOX"/>
    <property type="match status" value="2"/>
</dbReference>
<dbReference type="SMART" id="SM00367">
    <property type="entry name" value="LRR_CC"/>
    <property type="match status" value="5"/>
</dbReference>
<dbReference type="STRING" id="300112.A0A4S2KJK6"/>
<dbReference type="PANTHER" id="PTHR13318">
    <property type="entry name" value="PARTNER OF PAIRED, ISOFORM B-RELATED"/>
    <property type="match status" value="1"/>
</dbReference>
<organism evidence="2 3">
    <name type="scientific">Temnothorax longispinosus</name>
    <dbReference type="NCBI Taxonomy" id="300112"/>
    <lineage>
        <taxon>Eukaryota</taxon>
        <taxon>Metazoa</taxon>
        <taxon>Ecdysozoa</taxon>
        <taxon>Arthropoda</taxon>
        <taxon>Hexapoda</taxon>
        <taxon>Insecta</taxon>
        <taxon>Pterygota</taxon>
        <taxon>Neoptera</taxon>
        <taxon>Endopterygota</taxon>
        <taxon>Hymenoptera</taxon>
        <taxon>Apocrita</taxon>
        <taxon>Aculeata</taxon>
        <taxon>Formicoidea</taxon>
        <taxon>Formicidae</taxon>
        <taxon>Myrmicinae</taxon>
        <taxon>Temnothorax</taxon>
    </lineage>
</organism>
<accession>A0A4S2KJK6</accession>
<dbReference type="InterPro" id="IPR032675">
    <property type="entry name" value="LRR_dom_sf"/>
</dbReference>
<name>A0A4S2KJK6_9HYME</name>
<dbReference type="GO" id="GO:0031146">
    <property type="term" value="P:SCF-dependent proteasomal ubiquitin-dependent protein catabolic process"/>
    <property type="evidence" value="ECO:0007669"/>
    <property type="project" value="TreeGrafter"/>
</dbReference>
<protein>
    <recommendedName>
        <fullName evidence="1">F-box domain-containing protein</fullName>
    </recommendedName>
</protein>
<dbReference type="SUPFAM" id="SSF52047">
    <property type="entry name" value="RNI-like"/>
    <property type="match status" value="2"/>
</dbReference>
<feature type="domain" description="F-box" evidence="1">
    <location>
        <begin position="647"/>
        <end position="693"/>
    </location>
</feature>
<dbReference type="Gene3D" id="3.80.10.10">
    <property type="entry name" value="Ribonuclease Inhibitor"/>
    <property type="match status" value="4"/>
</dbReference>
<dbReference type="InterPro" id="IPR001810">
    <property type="entry name" value="F-box_dom"/>
</dbReference>
<evidence type="ECO:0000313" key="3">
    <source>
        <dbReference type="Proteomes" id="UP000310200"/>
    </source>
</evidence>
<dbReference type="Pfam" id="PF12937">
    <property type="entry name" value="F-box-like"/>
    <property type="match status" value="1"/>
</dbReference>
<comment type="caution">
    <text evidence="2">The sequence shown here is derived from an EMBL/GenBank/DDBJ whole genome shotgun (WGS) entry which is preliminary data.</text>
</comment>
<dbReference type="Gene3D" id="1.20.1280.50">
    <property type="match status" value="1"/>
</dbReference>
<dbReference type="InterPro" id="IPR006553">
    <property type="entry name" value="Leu-rich_rpt_Cys-con_subtyp"/>
</dbReference>
<evidence type="ECO:0000259" key="1">
    <source>
        <dbReference type="PROSITE" id="PS50181"/>
    </source>
</evidence>
<dbReference type="AlphaFoldDB" id="A0A4S2KJK6"/>
<dbReference type="Proteomes" id="UP000310200">
    <property type="component" value="Unassembled WGS sequence"/>
</dbReference>
<dbReference type="PROSITE" id="PS50181">
    <property type="entry name" value="FBOX"/>
    <property type="match status" value="2"/>
</dbReference>
<dbReference type="GO" id="GO:0019005">
    <property type="term" value="C:SCF ubiquitin ligase complex"/>
    <property type="evidence" value="ECO:0007669"/>
    <property type="project" value="TreeGrafter"/>
</dbReference>
<dbReference type="EMBL" id="QBLH01002632">
    <property type="protein sequence ID" value="TGZ47878.1"/>
    <property type="molecule type" value="Genomic_DNA"/>
</dbReference>
<keyword evidence="3" id="KW-1185">Reference proteome</keyword>
<gene>
    <name evidence="2" type="ORF">DBV15_08887</name>
</gene>
<sequence length="982" mass="116128">MEKRFRMDVSFNEILLKILKNLDLMTFCRMNYVDKRFNNLIRDRELYTRLNIRCVTYKFIIRNIFRYFTSRCNYLQRLDLTPSNFSVRNLVNFLDNCGRCLTHLRLSHCEPVDNSVLLKISDICKNLKSTLWMNCELELNDCYLIDDKGFSYLERLNGLELLNLCSTFMEPQRLCKILQQNQRMHELHLEYLQLELIGNFWQNLDAVAIELKNSCRDLKVINFLNTDVDLDDDDDLTILTSQGVNCVFPCKYPIAEDNLNRLLSSCQRLEAVSFCSAFTDRELKLLTQCKNLKQLYLFQAFKAYFKPDKYSVILEHCPKLQEFHLICCYISNQLVNEWKERHPHVYLVKFKRQTDEDLSSPTGLDKLPCVETALFYNRENMTSHYQPYCESCSRYPYVGRVSVGEEDRVDFIYQFVKGRYVAEYHQNVSIFHTAPDIIGPPEFSNYGKVFHLPYFKNDWKLHNFGISTSPWQNKEQNYELHVIDWNEEASVKKNYIDLNFDEAVYPIRVCIYEIYNPGNVTQIWAQDSINNQWFQLWEESSQIVSPTARLFSPPISCNFKTDFLRLVFRNSSPASYTKLDAVMLIGTSELILPRNPNESLTNVLKRINCMYSPYHEEVHNLTEDFKNPHLDIVHLQQNFPKYCIICKSYNLSLQDEILLKILKNLDLTTLCRMSYVDKRFNNLIRDPELYTRLNVRCGYITDMDAMFCYFTSRCKNLQQLDLTASCFDVTDFVNFLDNCGRGLTHLRFRDCDSVDNSVLLKISEICKNLKELDLNGCIRINDKGFSYLERLNALEHLNFCNLYIKAQRVCKILQKNQWMRELYLEDLYIFELMKLADCNRRNLDVVAIELKNSCRDLEVISLRCSKFTSQGIDALADCKNLRKLYLPLYPIDEDSLSRLLSSCQRLEVVYLAYITLTDRILKLLTGCQNLEELHLFHVKRATYKNLSIIMEQCPKLQKFHLIWCDVSRNNYKINEWKKEYPH</sequence>
<feature type="domain" description="F-box" evidence="1">
    <location>
        <begin position="4"/>
        <end position="50"/>
    </location>
</feature>
<evidence type="ECO:0000313" key="2">
    <source>
        <dbReference type="EMBL" id="TGZ47878.1"/>
    </source>
</evidence>
<reference evidence="2 3" key="1">
    <citation type="journal article" date="2019" name="Philos. Trans. R. Soc. Lond., B, Biol. Sci.">
        <title>Ant behaviour and brain gene expression of defending hosts depend on the ecological success of the intruding social parasite.</title>
        <authorList>
            <person name="Kaur R."/>
            <person name="Stoldt M."/>
            <person name="Jongepier E."/>
            <person name="Feldmeyer B."/>
            <person name="Menzel F."/>
            <person name="Bornberg-Bauer E."/>
            <person name="Foitzik S."/>
        </authorList>
    </citation>
    <scope>NUCLEOTIDE SEQUENCE [LARGE SCALE GENOMIC DNA]</scope>
    <source>
        <tissue evidence="2">Whole body</tissue>
    </source>
</reference>